<dbReference type="InterPro" id="IPR003598">
    <property type="entry name" value="Ig_sub2"/>
</dbReference>
<feature type="compositionally biased region" description="Low complexity" evidence="17">
    <location>
        <begin position="1559"/>
        <end position="1568"/>
    </location>
</feature>
<feature type="region of interest" description="Disordered" evidence="17">
    <location>
        <begin position="1223"/>
        <end position="1255"/>
    </location>
</feature>
<dbReference type="Pfam" id="PF00041">
    <property type="entry name" value="fn3"/>
    <property type="match status" value="3"/>
</dbReference>
<organism evidence="21 22">
    <name type="scientific">Xenopus laevis</name>
    <name type="common">African clawed frog</name>
    <dbReference type="NCBI Taxonomy" id="8355"/>
    <lineage>
        <taxon>Eukaryota</taxon>
        <taxon>Metazoa</taxon>
        <taxon>Chordata</taxon>
        <taxon>Craniata</taxon>
        <taxon>Vertebrata</taxon>
        <taxon>Euteleostomi</taxon>
        <taxon>Amphibia</taxon>
        <taxon>Batrachia</taxon>
        <taxon>Anura</taxon>
        <taxon>Pipoidea</taxon>
        <taxon>Pipidae</taxon>
        <taxon>Xenopodinae</taxon>
        <taxon>Xenopus</taxon>
        <taxon>Xenopus</taxon>
    </lineage>
</organism>
<keyword evidence="2" id="KW-0217">Developmental protein</keyword>
<dbReference type="GO" id="GO:0006935">
    <property type="term" value="P:chemotaxis"/>
    <property type="evidence" value="ECO:0007669"/>
    <property type="project" value="UniProtKB-KW"/>
</dbReference>
<dbReference type="FunFam" id="2.60.40.10:FF:000026">
    <property type="entry name" value="roundabout homolog 2 isoform X1"/>
    <property type="match status" value="1"/>
</dbReference>
<dbReference type="PANTHER" id="PTHR12231">
    <property type="entry name" value="CTX-RELATED TYPE I TRANSMEMBRANE PROTEIN"/>
    <property type="match status" value="1"/>
</dbReference>
<feature type="domain" description="Fibronectin type-III" evidence="20">
    <location>
        <begin position="770"/>
        <end position="867"/>
    </location>
</feature>
<keyword evidence="8" id="KW-0221">Differentiation</keyword>
<feature type="compositionally biased region" description="Basic and acidic residues" evidence="17">
    <location>
        <begin position="1521"/>
        <end position="1536"/>
    </location>
</feature>
<dbReference type="FunFam" id="2.60.40.10:FF:000008">
    <property type="entry name" value="roundabout homolog 2 isoform X2"/>
    <property type="match status" value="2"/>
</dbReference>
<keyword evidence="10" id="KW-1133">Transmembrane helix</keyword>
<dbReference type="Pfam" id="PF13927">
    <property type="entry name" value="Ig_3"/>
    <property type="match status" value="3"/>
</dbReference>
<feature type="compositionally biased region" description="Polar residues" evidence="17">
    <location>
        <begin position="1246"/>
        <end position="1255"/>
    </location>
</feature>
<evidence type="ECO:0000313" key="22">
    <source>
        <dbReference type="RefSeq" id="XP_041437539.1"/>
    </source>
</evidence>
<evidence type="ECO:0000256" key="15">
    <source>
        <dbReference type="ARBA" id="ARBA00023319"/>
    </source>
</evidence>
<dbReference type="PROSITE" id="PS50853">
    <property type="entry name" value="FN3"/>
    <property type="match status" value="3"/>
</dbReference>
<keyword evidence="5" id="KW-0812">Transmembrane</keyword>
<feature type="domain" description="Fibronectin type-III" evidence="20">
    <location>
        <begin position="668"/>
        <end position="766"/>
    </location>
</feature>
<feature type="compositionally biased region" description="Low complexity" evidence="17">
    <location>
        <begin position="1131"/>
        <end position="1148"/>
    </location>
</feature>
<dbReference type="CTD" id="108707903"/>
<dbReference type="InterPro" id="IPR051170">
    <property type="entry name" value="Neural/epithelial_adhesion"/>
</dbReference>
<dbReference type="FunFam" id="2.60.40.10:FF:000043">
    <property type="entry name" value="roundabout homolog 2 isoform X2"/>
    <property type="match status" value="1"/>
</dbReference>
<dbReference type="FunFam" id="2.60.40.10:FF:000055">
    <property type="entry name" value="roundabout homolog 1 isoform X2"/>
    <property type="match status" value="1"/>
</dbReference>
<comment type="subcellular location">
    <subcellularLocation>
        <location evidence="1">Membrane</location>
        <topology evidence="1">Single-pass type I membrane protein</topology>
    </subcellularLocation>
</comment>
<evidence type="ECO:0000259" key="19">
    <source>
        <dbReference type="PROSITE" id="PS50835"/>
    </source>
</evidence>
<evidence type="ECO:0000256" key="4">
    <source>
        <dbReference type="ARBA" id="ARBA00022553"/>
    </source>
</evidence>
<dbReference type="FunFam" id="2.60.40.10:FF:000065">
    <property type="entry name" value="roundabout homolog 1 isoform X3"/>
    <property type="match status" value="1"/>
</dbReference>
<feature type="compositionally biased region" description="Basic and acidic residues" evidence="17">
    <location>
        <begin position="755"/>
        <end position="764"/>
    </location>
</feature>
<evidence type="ECO:0000256" key="17">
    <source>
        <dbReference type="SAM" id="MobiDB-lite"/>
    </source>
</evidence>
<keyword evidence="6 18" id="KW-0732">Signal</keyword>
<keyword evidence="12" id="KW-1015">Disulfide bond</keyword>
<name>A0A8J1M762_XENLA</name>
<gene>
    <name evidence="22" type="primary">LOC108707903</name>
</gene>
<keyword evidence="14" id="KW-0325">Glycoprotein</keyword>
<dbReference type="InterPro" id="IPR013098">
    <property type="entry name" value="Ig_I-set"/>
</dbReference>
<evidence type="ECO:0000259" key="20">
    <source>
        <dbReference type="PROSITE" id="PS50853"/>
    </source>
</evidence>
<feature type="region of interest" description="Disordered" evidence="17">
    <location>
        <begin position="754"/>
        <end position="776"/>
    </location>
</feature>
<feature type="region of interest" description="Disordered" evidence="17">
    <location>
        <begin position="1126"/>
        <end position="1190"/>
    </location>
</feature>
<evidence type="ECO:0000313" key="21">
    <source>
        <dbReference type="Proteomes" id="UP000186698"/>
    </source>
</evidence>
<dbReference type="Gene3D" id="2.60.40.10">
    <property type="entry name" value="Immunoglobulins"/>
    <property type="match status" value="8"/>
</dbReference>
<dbReference type="InterPro" id="IPR036179">
    <property type="entry name" value="Ig-like_dom_sf"/>
</dbReference>
<dbReference type="Proteomes" id="UP000186698">
    <property type="component" value="Chromosome 2L"/>
</dbReference>
<dbReference type="PROSITE" id="PS50835">
    <property type="entry name" value="IG_LIKE"/>
    <property type="match status" value="5"/>
</dbReference>
<dbReference type="CDD" id="cd07693">
    <property type="entry name" value="IgC_1_Robo"/>
    <property type="match status" value="1"/>
</dbReference>
<keyword evidence="4" id="KW-0597">Phosphoprotein</keyword>
<dbReference type="InterPro" id="IPR013783">
    <property type="entry name" value="Ig-like_fold"/>
</dbReference>
<feature type="compositionally biased region" description="Basic residues" evidence="17">
    <location>
        <begin position="1448"/>
        <end position="1458"/>
    </location>
</feature>
<feature type="compositionally biased region" description="Polar residues" evidence="17">
    <location>
        <begin position="1378"/>
        <end position="1388"/>
    </location>
</feature>
<dbReference type="RefSeq" id="XP_041437539.1">
    <property type="nucleotide sequence ID" value="XM_041581605.1"/>
</dbReference>
<dbReference type="GeneID" id="108707903"/>
<dbReference type="InterPro" id="IPR007110">
    <property type="entry name" value="Ig-like_dom"/>
</dbReference>
<evidence type="ECO:0000256" key="13">
    <source>
        <dbReference type="ARBA" id="ARBA00023170"/>
    </source>
</evidence>
<feature type="domain" description="Fibronectin type-III" evidence="20">
    <location>
        <begin position="555"/>
        <end position="649"/>
    </location>
</feature>
<dbReference type="InterPro" id="IPR036116">
    <property type="entry name" value="FN3_sf"/>
</dbReference>
<feature type="compositionally biased region" description="Polar residues" evidence="17">
    <location>
        <begin position="1595"/>
        <end position="1605"/>
    </location>
</feature>
<evidence type="ECO:0000256" key="9">
    <source>
        <dbReference type="ARBA" id="ARBA00022902"/>
    </source>
</evidence>
<evidence type="ECO:0000256" key="10">
    <source>
        <dbReference type="ARBA" id="ARBA00022989"/>
    </source>
</evidence>
<feature type="region of interest" description="Disordered" evidence="17">
    <location>
        <begin position="1323"/>
        <end position="1388"/>
    </location>
</feature>
<evidence type="ECO:0000256" key="16">
    <source>
        <dbReference type="ARBA" id="ARBA00061206"/>
    </source>
</evidence>
<evidence type="ECO:0000256" key="14">
    <source>
        <dbReference type="ARBA" id="ARBA00023180"/>
    </source>
</evidence>
<feature type="domain" description="Ig-like" evidence="19">
    <location>
        <begin position="56"/>
        <end position="152"/>
    </location>
</feature>
<evidence type="ECO:0000256" key="2">
    <source>
        <dbReference type="ARBA" id="ARBA00022473"/>
    </source>
</evidence>
<dbReference type="SUPFAM" id="SSF49265">
    <property type="entry name" value="Fibronectin type III"/>
    <property type="match status" value="2"/>
</dbReference>
<dbReference type="SMART" id="SM00408">
    <property type="entry name" value="IGc2"/>
    <property type="match status" value="5"/>
</dbReference>
<feature type="domain" description="Ig-like" evidence="19">
    <location>
        <begin position="446"/>
        <end position="536"/>
    </location>
</feature>
<keyword evidence="7" id="KW-0677">Repeat</keyword>
<dbReference type="GO" id="GO:0016020">
    <property type="term" value="C:membrane"/>
    <property type="evidence" value="ECO:0007669"/>
    <property type="project" value="UniProtKB-SubCell"/>
</dbReference>
<accession>A0A8J1M762</accession>
<keyword evidence="9" id="KW-0524">Neurogenesis</keyword>
<dbReference type="GO" id="GO:0051239">
    <property type="term" value="P:regulation of multicellular organismal process"/>
    <property type="evidence" value="ECO:0007669"/>
    <property type="project" value="UniProtKB-ARBA"/>
</dbReference>
<dbReference type="SMART" id="SM00409">
    <property type="entry name" value="IG"/>
    <property type="match status" value="5"/>
</dbReference>
<dbReference type="InterPro" id="IPR013106">
    <property type="entry name" value="Ig_V-set"/>
</dbReference>
<keyword evidence="11" id="KW-0472">Membrane</keyword>
<feature type="signal peptide" evidence="18">
    <location>
        <begin position="1"/>
        <end position="32"/>
    </location>
</feature>
<keyword evidence="3" id="KW-0145">Chemotaxis</keyword>
<dbReference type="CDD" id="cd00063">
    <property type="entry name" value="FN3"/>
    <property type="match status" value="3"/>
</dbReference>
<dbReference type="FunFam" id="2.60.40.10:FF:000058">
    <property type="entry name" value="roundabout homolog 2 isoform X3"/>
    <property type="match status" value="1"/>
</dbReference>
<dbReference type="InterPro" id="IPR003599">
    <property type="entry name" value="Ig_sub"/>
</dbReference>
<dbReference type="PANTHER" id="PTHR12231:SF242">
    <property type="entry name" value="ROUNDABOUT HOMOLOG 2"/>
    <property type="match status" value="1"/>
</dbReference>
<dbReference type="GO" id="GO:0022603">
    <property type="term" value="P:regulation of anatomical structure morphogenesis"/>
    <property type="evidence" value="ECO:0007669"/>
    <property type="project" value="UniProtKB-ARBA"/>
</dbReference>
<reference evidence="22" key="1">
    <citation type="submission" date="2025-08" db="UniProtKB">
        <authorList>
            <consortium name="RefSeq"/>
        </authorList>
    </citation>
    <scope>IDENTIFICATION</scope>
    <source>
        <strain evidence="22">J_2021</strain>
        <tissue evidence="22">Erythrocytes</tissue>
    </source>
</reference>
<feature type="compositionally biased region" description="Basic and acidic residues" evidence="17">
    <location>
        <begin position="1569"/>
        <end position="1578"/>
    </location>
</feature>
<dbReference type="Pfam" id="PF07679">
    <property type="entry name" value="I-set"/>
    <property type="match status" value="2"/>
</dbReference>
<feature type="compositionally biased region" description="Acidic residues" evidence="17">
    <location>
        <begin position="1323"/>
        <end position="1334"/>
    </location>
</feature>
<dbReference type="GO" id="GO:0007417">
    <property type="term" value="P:central nervous system development"/>
    <property type="evidence" value="ECO:0007669"/>
    <property type="project" value="UniProtKB-ARBA"/>
</dbReference>
<feature type="region of interest" description="Disordered" evidence="17">
    <location>
        <begin position="1425"/>
        <end position="1605"/>
    </location>
</feature>
<keyword evidence="13" id="KW-0675">Receptor</keyword>
<dbReference type="CDD" id="cd05726">
    <property type="entry name" value="IgI_4_Robo"/>
    <property type="match status" value="1"/>
</dbReference>
<evidence type="ECO:0000256" key="5">
    <source>
        <dbReference type="ARBA" id="ARBA00022692"/>
    </source>
</evidence>
<dbReference type="InterPro" id="IPR003961">
    <property type="entry name" value="FN3_dom"/>
</dbReference>
<dbReference type="GO" id="GO:0030154">
    <property type="term" value="P:cell differentiation"/>
    <property type="evidence" value="ECO:0007669"/>
    <property type="project" value="UniProtKB-KW"/>
</dbReference>
<comment type="similarity">
    <text evidence="16">Belongs to the immunoglobulin superfamily. ROBO family.</text>
</comment>
<evidence type="ECO:0000256" key="6">
    <source>
        <dbReference type="ARBA" id="ARBA00022729"/>
    </source>
</evidence>
<dbReference type="FunFam" id="2.60.40.10:FF:000053">
    <property type="entry name" value="Roundabout guidance receptor 1"/>
    <property type="match status" value="1"/>
</dbReference>
<evidence type="ECO:0000256" key="12">
    <source>
        <dbReference type="ARBA" id="ARBA00023157"/>
    </source>
</evidence>
<evidence type="ECO:0000256" key="7">
    <source>
        <dbReference type="ARBA" id="ARBA00022737"/>
    </source>
</evidence>
<sequence length="1605" mass="175933">MNIWIMLSSPRQRAASLEFLLILMLFVSGATQSKISRTKGKHWKGGSRLRQEDFPPRIVEHPSDVIVSKGEPTTLNCKAEGRPTPTIEWYKDLERVETDKDDPRSHRMLLPSGSLFFLRIIHGRKFKPDEGSYVCVARNYLGEAMSRNASLEVALLRDDFRLNPTDVVVAAGEPAILECQPPRGHPEPTIYWKKDKVRIDDKDERISIRGGKLMLSNTRKSDAGMYTCVGTNMVGERDSDPAELTVFERPTFLRRPINQVVLEDEAVEFRCQVQGDPQPTVRWKKDDADLQRGRYDIKDDYTLRIKKATSSDEGTFTCISENRVGKIEAAATLTVRVRPVAPPQFVVRPRDQIVAQGRTVTFGCEAKGNPQPAVFWQKEGSQNLLFPNQPLQPNSRYSVSPTGDLTITSIQRSDAGYYICQALTVAGSILAKAQLEVTDVLTDRPPPIILQGPANQTLAVDGTALLKCKTTGEPMPVISWLKEGFKGFIGRDTRLSILDQGTLQIKGLKATDSGTYTCVATSSSGETAWSAVLEVTESGGAIISKNYDLNDLPGPPSKPQVTDVSKNSVTLSWQPGSPGILPVTSYIIEAFSQSVSNSWQTVANHVKTTLYTVKGLRPNTIYLFMVRAINAEGLSDPSTISEPVRTQDISPPVQGVDHRQVQKELGDVIVRLHNPVVLTPTTIQVTWTVDRQSQFIQGYRVMYRQTSGLQTPSAWQSLEVKVPAERTAVLTNLKKGITYEIKVRPYFNEFQGMDSESKSARTTEEAPSAPPQSVTVMTVGNNNSTSISISWDPPPTDHQNGLIQDYRIWCLGNETRFHINKTVDAAIRSVVIGGLFPGIQYRIEVAASTSAGTGVKSAPQHIQIGNRNEVVITENNNSITEQITDVVKQPAFIAGIGGACWVILMGFSIWLYWRRKKRKGLSNYAVQSFTFTPADSPDTTMHHKVALGTKKGSWHKTVTFQRGDGGLMSNGSRPGLLNANDATYPWLADSWPASSMPVNNSNNGPNDLVNFSCGDVLPTVPGQGEKTATMLSDGAIYSSIDFTTKSSYNCPGQITQTTPYATTQILHSDSIHELAVDLPDPQWKSSIQQKSDLTGLGYCLPDQGKGSNALLYIPDYRMAEGLSNRIPHNQSQDFSTTSSHNSSERSGSLSGGKDGKKKKNKNSSKIPKNNGSNWANVPLPPPPIQPLPGTEIEHYGLEHQGTGYDSNGWCPPLPVQTYLHQGSDDELEEDDDRVPTPPVRGVASSPAISFGQQSTATLTPSPCEEMQPMLQAHLDELTRAYQFDIAKQAWHLQSNNHPPLAPVPPIGYVSGTFISDLEKDIPDQEEDEIEDESLEITRPLRGLEHTPGSSMDNLDSSMTGSMVNGWGSASDEDRNYSSHRSSVGSSTDDSIFASGNFAQSLVAAADIAGFSLNGTSLSIAGKMNSFSQRPRPASPFSTDSNTAVNHSQKSRPTKKHKGGRIDQQPMLRREGIADDLPPPPDPPPCQSLRQQVIPNQRGGGPTERKASSLERHTSNINDAKTSLDRHGRTSLERQRQTQEWLGSTERQNKQTFGSGGHSSSGTVSSKESTGPRKGEILRGHQRNAIDFLDVGYLGPNSQGQFTGEL</sequence>
<dbReference type="SUPFAM" id="SSF48726">
    <property type="entry name" value="Immunoglobulin"/>
    <property type="match status" value="5"/>
</dbReference>
<protein>
    <submittedName>
        <fullName evidence="22">Roundabout homolog 2 isoform X4</fullName>
    </submittedName>
</protein>
<keyword evidence="21" id="KW-1185">Reference proteome</keyword>
<dbReference type="SMART" id="SM00406">
    <property type="entry name" value="IGv"/>
    <property type="match status" value="3"/>
</dbReference>
<dbReference type="CDD" id="cd20952">
    <property type="entry name" value="IgI_5_Robo"/>
    <property type="match status" value="1"/>
</dbReference>
<dbReference type="SMART" id="SM00060">
    <property type="entry name" value="FN3"/>
    <property type="match status" value="3"/>
</dbReference>
<feature type="compositionally biased region" description="Polar residues" evidence="17">
    <location>
        <begin position="1435"/>
        <end position="1447"/>
    </location>
</feature>
<evidence type="ECO:0000256" key="18">
    <source>
        <dbReference type="SAM" id="SignalP"/>
    </source>
</evidence>
<evidence type="ECO:0000256" key="3">
    <source>
        <dbReference type="ARBA" id="ARBA00022500"/>
    </source>
</evidence>
<feature type="compositionally biased region" description="Basic and acidic residues" evidence="17">
    <location>
        <begin position="1502"/>
        <end position="1513"/>
    </location>
</feature>
<feature type="compositionally biased region" description="Polar residues" evidence="17">
    <location>
        <begin position="1347"/>
        <end position="1362"/>
    </location>
</feature>
<evidence type="ECO:0000256" key="11">
    <source>
        <dbReference type="ARBA" id="ARBA00023136"/>
    </source>
</evidence>
<proteinExistence type="inferred from homology"/>
<feature type="compositionally biased region" description="Low complexity" evidence="17">
    <location>
        <begin position="1163"/>
        <end position="1173"/>
    </location>
</feature>
<feature type="domain" description="Ig-like" evidence="19">
    <location>
        <begin position="250"/>
        <end position="334"/>
    </location>
</feature>
<evidence type="ECO:0000256" key="1">
    <source>
        <dbReference type="ARBA" id="ARBA00004479"/>
    </source>
</evidence>
<keyword evidence="15" id="KW-0393">Immunoglobulin domain</keyword>
<feature type="compositionally biased region" description="Pro residues" evidence="17">
    <location>
        <begin position="1476"/>
        <end position="1485"/>
    </location>
</feature>
<evidence type="ECO:0000256" key="8">
    <source>
        <dbReference type="ARBA" id="ARBA00022782"/>
    </source>
</evidence>
<feature type="chain" id="PRO_5035158909" evidence="18">
    <location>
        <begin position="33"/>
        <end position="1605"/>
    </location>
</feature>
<feature type="domain" description="Ig-like" evidence="19">
    <location>
        <begin position="158"/>
        <end position="245"/>
    </location>
</feature>
<feature type="domain" description="Ig-like" evidence="19">
    <location>
        <begin position="343"/>
        <end position="438"/>
    </location>
</feature>